<comment type="caution">
    <text evidence="8">The sequence shown here is derived from an EMBL/GenBank/DDBJ whole genome shotgun (WGS) entry which is preliminary data.</text>
</comment>
<dbReference type="Gene3D" id="3.20.20.80">
    <property type="entry name" value="Glycosidases"/>
    <property type="match status" value="1"/>
</dbReference>
<protein>
    <recommendedName>
        <fullName evidence="3">beta-N-acetylhexosaminidase</fullName>
        <ecNumber evidence="3">3.2.1.52</ecNumber>
    </recommendedName>
</protein>
<accession>A0A8T4J235</accession>
<dbReference type="Proteomes" id="UP000675554">
    <property type="component" value="Unassembled WGS sequence"/>
</dbReference>
<keyword evidence="5" id="KW-0326">Glycosidase</keyword>
<evidence type="ECO:0000256" key="1">
    <source>
        <dbReference type="ARBA" id="ARBA00001231"/>
    </source>
</evidence>
<organism evidence="8 9">
    <name type="scientific">Streptomyces daliensis</name>
    <dbReference type="NCBI Taxonomy" id="299421"/>
    <lineage>
        <taxon>Bacteria</taxon>
        <taxon>Bacillati</taxon>
        <taxon>Actinomycetota</taxon>
        <taxon>Actinomycetes</taxon>
        <taxon>Kitasatosporales</taxon>
        <taxon>Streptomycetaceae</taxon>
        <taxon>Streptomyces</taxon>
    </lineage>
</organism>
<feature type="domain" description="Beta-hexosaminidase bacterial type N-terminal" evidence="7">
    <location>
        <begin position="4"/>
        <end position="63"/>
    </location>
</feature>
<evidence type="ECO:0000313" key="9">
    <source>
        <dbReference type="Proteomes" id="UP000675554"/>
    </source>
</evidence>
<evidence type="ECO:0000256" key="5">
    <source>
        <dbReference type="ARBA" id="ARBA00023295"/>
    </source>
</evidence>
<dbReference type="InterPro" id="IPR015882">
    <property type="entry name" value="HEX_bac_N"/>
</dbReference>
<dbReference type="Pfam" id="PF02838">
    <property type="entry name" value="Glyco_hydro_20b"/>
    <property type="match status" value="1"/>
</dbReference>
<keyword evidence="4" id="KW-0378">Hydrolase</keyword>
<dbReference type="InterPro" id="IPR017853">
    <property type="entry name" value="GH"/>
</dbReference>
<reference evidence="8" key="1">
    <citation type="submission" date="2021-04" db="EMBL/GenBank/DDBJ databases">
        <title>Sequencing of actinobacteria type strains.</title>
        <authorList>
            <person name="Nguyen G.-S."/>
            <person name="Wentzel A."/>
        </authorList>
    </citation>
    <scope>NUCLEOTIDE SEQUENCE</scope>
    <source>
        <strain evidence="8">DSM 42095</strain>
    </source>
</reference>
<keyword evidence="9" id="KW-1185">Reference proteome</keyword>
<feature type="domain" description="Glycoside hydrolase family 20 catalytic" evidence="6">
    <location>
        <begin position="67"/>
        <end position="112"/>
    </location>
</feature>
<evidence type="ECO:0000259" key="7">
    <source>
        <dbReference type="Pfam" id="PF02838"/>
    </source>
</evidence>
<dbReference type="EC" id="3.2.1.52" evidence="3"/>
<proteinExistence type="inferred from homology"/>
<dbReference type="GO" id="GO:0004563">
    <property type="term" value="F:beta-N-acetylhexosaminidase activity"/>
    <property type="evidence" value="ECO:0007669"/>
    <property type="project" value="UniProtKB-EC"/>
</dbReference>
<dbReference type="PANTHER" id="PTHR22600:SF57">
    <property type="entry name" value="BETA-N-ACETYLHEXOSAMINIDASE"/>
    <property type="match status" value="1"/>
</dbReference>
<evidence type="ECO:0000259" key="6">
    <source>
        <dbReference type="Pfam" id="PF00728"/>
    </source>
</evidence>
<feature type="non-terminal residue" evidence="8">
    <location>
        <position position="112"/>
    </location>
</feature>
<dbReference type="PRINTS" id="PR00738">
    <property type="entry name" value="GLHYDRLASE20"/>
</dbReference>
<dbReference type="InterPro" id="IPR025705">
    <property type="entry name" value="Beta_hexosaminidase_sua/sub"/>
</dbReference>
<dbReference type="SUPFAM" id="SSF55545">
    <property type="entry name" value="beta-N-acetylhexosaminidase-like domain"/>
    <property type="match status" value="1"/>
</dbReference>
<feature type="non-terminal residue" evidence="8">
    <location>
        <position position="1"/>
    </location>
</feature>
<dbReference type="SUPFAM" id="SSF51445">
    <property type="entry name" value="(Trans)glycosidases"/>
    <property type="match status" value="1"/>
</dbReference>
<dbReference type="Pfam" id="PF00728">
    <property type="entry name" value="Glyco_hydro_20"/>
    <property type="match status" value="1"/>
</dbReference>
<dbReference type="GO" id="GO:0005975">
    <property type="term" value="P:carbohydrate metabolic process"/>
    <property type="evidence" value="ECO:0007669"/>
    <property type="project" value="InterPro"/>
</dbReference>
<dbReference type="Gene3D" id="3.30.379.10">
    <property type="entry name" value="Chitobiase/beta-hexosaminidase domain 2-like"/>
    <property type="match status" value="1"/>
</dbReference>
<dbReference type="AlphaFoldDB" id="A0A8T4J235"/>
<dbReference type="EMBL" id="JAGSMN010001818">
    <property type="protein sequence ID" value="MBR7678761.1"/>
    <property type="molecule type" value="Genomic_DNA"/>
</dbReference>
<gene>
    <name evidence="8" type="ORF">KDA82_38595</name>
</gene>
<evidence type="ECO:0000256" key="2">
    <source>
        <dbReference type="ARBA" id="ARBA00006285"/>
    </source>
</evidence>
<dbReference type="PANTHER" id="PTHR22600">
    <property type="entry name" value="BETA-HEXOSAMINIDASE"/>
    <property type="match status" value="1"/>
</dbReference>
<evidence type="ECO:0000313" key="8">
    <source>
        <dbReference type="EMBL" id="MBR7678761.1"/>
    </source>
</evidence>
<evidence type="ECO:0000256" key="4">
    <source>
        <dbReference type="ARBA" id="ARBA00022801"/>
    </source>
</evidence>
<comment type="catalytic activity">
    <reaction evidence="1">
        <text>Hydrolysis of terminal non-reducing N-acetyl-D-hexosamine residues in N-acetyl-beta-D-hexosaminides.</text>
        <dbReference type="EC" id="3.2.1.52"/>
    </reaction>
</comment>
<comment type="similarity">
    <text evidence="2">Belongs to the glycosyl hydrolase 20 family.</text>
</comment>
<dbReference type="InterPro" id="IPR015883">
    <property type="entry name" value="Glyco_hydro_20_cat"/>
</dbReference>
<evidence type="ECO:0000256" key="3">
    <source>
        <dbReference type="ARBA" id="ARBA00012663"/>
    </source>
</evidence>
<dbReference type="GO" id="GO:0030203">
    <property type="term" value="P:glycosaminoglycan metabolic process"/>
    <property type="evidence" value="ECO:0007669"/>
    <property type="project" value="TreeGrafter"/>
</dbReference>
<dbReference type="InterPro" id="IPR029018">
    <property type="entry name" value="Hex-like_dom2"/>
</dbReference>
<sequence length="112" mass="12451">AGGGLGEEGYRLEVSRKAAVISAPTGAGLFHGVQTLRQLLPAEVESRSERPGPWQVAGGTVTDRPRYAYRSAMLDVSRHFFSVDKVKRYIDQLALYKINTLHLHLSDDQGWR</sequence>
<dbReference type="GO" id="GO:0016020">
    <property type="term" value="C:membrane"/>
    <property type="evidence" value="ECO:0007669"/>
    <property type="project" value="TreeGrafter"/>
</dbReference>
<name>A0A8T4J235_9ACTN</name>